<name>A0A2A9DVI0_9MICO</name>
<proteinExistence type="predicted"/>
<dbReference type="PRINTS" id="PR00081">
    <property type="entry name" value="GDHRDH"/>
</dbReference>
<sequence>MHRPGARRTVVVTGANAGLGFWTTLALADSGDHVVMACRNRDRADAAAAMIRARVPAAELEFVELDTADLSSVTRAADQLRQLERIDVLIENAGIVHVPARREQTVDGLELVAATNFFGHFALTAALLPVLERTPGSRVVTLGSLATLLIAPKLHDLQLQTGYLGPRAYAQSKVLLQSFGFELDRRLAASGALVRSLVAHPGYSISGRTPRVPTVNEPSRAKRFRDNLQAPFTQGKHRGALPIIRAASDPSPPRGIAFYGPKWMLKGDAVLSVPASITTNRDVAAAVWAEAERFTGTTFTL</sequence>
<dbReference type="PANTHER" id="PTHR43157:SF31">
    <property type="entry name" value="PHOSPHATIDYLINOSITOL-GLYCAN BIOSYNTHESIS CLASS F PROTEIN"/>
    <property type="match status" value="1"/>
</dbReference>
<reference evidence="2 3" key="1">
    <citation type="submission" date="2017-10" db="EMBL/GenBank/DDBJ databases">
        <title>Sequencing the genomes of 1000 actinobacteria strains.</title>
        <authorList>
            <person name="Klenk H.-P."/>
        </authorList>
    </citation>
    <scope>NUCLEOTIDE SEQUENCE [LARGE SCALE GENOMIC DNA]</scope>
    <source>
        <strain evidence="2 3">DSM 21798</strain>
    </source>
</reference>
<dbReference type="GO" id="GO:0016491">
    <property type="term" value="F:oxidoreductase activity"/>
    <property type="evidence" value="ECO:0007669"/>
    <property type="project" value="UniProtKB-KW"/>
</dbReference>
<keyword evidence="3" id="KW-1185">Reference proteome</keyword>
<evidence type="ECO:0000313" key="3">
    <source>
        <dbReference type="Proteomes" id="UP000221369"/>
    </source>
</evidence>
<accession>A0A2A9DVI0</accession>
<dbReference type="InterPro" id="IPR036291">
    <property type="entry name" value="NAD(P)-bd_dom_sf"/>
</dbReference>
<dbReference type="PANTHER" id="PTHR43157">
    <property type="entry name" value="PHOSPHATIDYLINOSITOL-GLYCAN BIOSYNTHESIS CLASS F PROTEIN-RELATED"/>
    <property type="match status" value="1"/>
</dbReference>
<evidence type="ECO:0000256" key="1">
    <source>
        <dbReference type="ARBA" id="ARBA00023002"/>
    </source>
</evidence>
<dbReference type="EMBL" id="PDJE01000001">
    <property type="protein sequence ID" value="PFG30341.1"/>
    <property type="molecule type" value="Genomic_DNA"/>
</dbReference>
<keyword evidence="1" id="KW-0560">Oxidoreductase</keyword>
<protein>
    <submittedName>
        <fullName evidence="2">Short subunit dehydrogenase</fullName>
    </submittedName>
</protein>
<dbReference type="AlphaFoldDB" id="A0A2A9DVI0"/>
<comment type="caution">
    <text evidence="2">The sequence shown here is derived from an EMBL/GenBank/DDBJ whole genome shotgun (WGS) entry which is preliminary data.</text>
</comment>
<dbReference type="Proteomes" id="UP000221369">
    <property type="component" value="Unassembled WGS sequence"/>
</dbReference>
<dbReference type="RefSeq" id="WP_211288440.1">
    <property type="nucleotide sequence ID" value="NZ_PDJE01000001.1"/>
</dbReference>
<dbReference type="SUPFAM" id="SSF51735">
    <property type="entry name" value="NAD(P)-binding Rossmann-fold domains"/>
    <property type="match status" value="1"/>
</dbReference>
<gene>
    <name evidence="2" type="ORF">ATJ78_1270</name>
</gene>
<dbReference type="InterPro" id="IPR002347">
    <property type="entry name" value="SDR_fam"/>
</dbReference>
<evidence type="ECO:0000313" key="2">
    <source>
        <dbReference type="EMBL" id="PFG30341.1"/>
    </source>
</evidence>
<dbReference type="Pfam" id="PF00106">
    <property type="entry name" value="adh_short"/>
    <property type="match status" value="1"/>
</dbReference>
<dbReference type="Gene3D" id="3.40.50.720">
    <property type="entry name" value="NAD(P)-binding Rossmann-like Domain"/>
    <property type="match status" value="1"/>
</dbReference>
<organism evidence="2 3">
    <name type="scientific">Paramicrobacterium agarici</name>
    <dbReference type="NCBI Taxonomy" id="630514"/>
    <lineage>
        <taxon>Bacteria</taxon>
        <taxon>Bacillati</taxon>
        <taxon>Actinomycetota</taxon>
        <taxon>Actinomycetes</taxon>
        <taxon>Micrococcales</taxon>
        <taxon>Microbacteriaceae</taxon>
        <taxon>Paramicrobacterium</taxon>
    </lineage>
</organism>